<dbReference type="PANTHER" id="PTHR11091">
    <property type="entry name" value="OXIDOREDUCTASE-RELATED"/>
    <property type="match status" value="1"/>
</dbReference>
<dbReference type="Proteomes" id="UP000295122">
    <property type="component" value="Unassembled WGS sequence"/>
</dbReference>
<protein>
    <submittedName>
        <fullName evidence="4">LDH2 family malate/lactate/ureidoglycolate dehydrogenase</fullName>
    </submittedName>
</protein>
<dbReference type="InterPro" id="IPR043143">
    <property type="entry name" value="Mal/L-sulf/L-lact_DH-like_NADP"/>
</dbReference>
<dbReference type="EMBL" id="SNZR01000013">
    <property type="protein sequence ID" value="TDR90021.1"/>
    <property type="molecule type" value="Genomic_DNA"/>
</dbReference>
<dbReference type="OrthoDB" id="9811519at2"/>
<dbReference type="GO" id="GO:0016491">
    <property type="term" value="F:oxidoreductase activity"/>
    <property type="evidence" value="ECO:0007669"/>
    <property type="project" value="UniProtKB-KW"/>
</dbReference>
<comment type="similarity">
    <text evidence="1">Belongs to the LDH2/MDH2 oxidoreductase family.</text>
</comment>
<keyword evidence="5" id="KW-1185">Reference proteome</keyword>
<feature type="compositionally biased region" description="Basic and acidic residues" evidence="3">
    <location>
        <begin position="295"/>
        <end position="308"/>
    </location>
</feature>
<dbReference type="SUPFAM" id="SSF89733">
    <property type="entry name" value="L-sulfolactate dehydrogenase-like"/>
    <property type="match status" value="1"/>
</dbReference>
<dbReference type="AlphaFoldDB" id="A0A4R7BWR8"/>
<dbReference type="Pfam" id="PF02615">
    <property type="entry name" value="Ldh_2"/>
    <property type="match status" value="1"/>
</dbReference>
<evidence type="ECO:0000256" key="1">
    <source>
        <dbReference type="ARBA" id="ARBA00006056"/>
    </source>
</evidence>
<reference evidence="4 5" key="1">
    <citation type="submission" date="2019-03" db="EMBL/GenBank/DDBJ databases">
        <title>Genomic Encyclopedia of Type Strains, Phase IV (KMG-IV): sequencing the most valuable type-strain genomes for metagenomic binning, comparative biology and taxonomic classification.</title>
        <authorList>
            <person name="Goeker M."/>
        </authorList>
    </citation>
    <scope>NUCLEOTIDE SEQUENCE [LARGE SCALE GENOMIC DNA]</scope>
    <source>
        <strain evidence="4 5">DSM 25903</strain>
    </source>
</reference>
<sequence length="328" mass="34789">MKLTIEEARELAHRVMRRLGHDASEASIIAEHLIDCELRGIGYGGLARAVSIAERLGRTEDRRRPMAILQETPVSARLDGGDRIGYVVGHRATEIAIQKAEAAGIAIVGASDTWYTGMLSVYAEMAAARGLVTMIASNASPWVAPHGGTEGRLGTNPICFGFPSEAEPVIWDIGTSAIIHAEVTLAGRLGKELPPGVAYDGAGEPTRDPAAALSGAFATWGGPRGSGLGMVVQLLGIMAGSAPLPPDLEGFGFLIVAMRPDLLGPEDAFRRNVAAYAQTIRETRPVPGGGPVRMPFDRSRAERDRRRGEGVIEAEDAIVATLRRIAED</sequence>
<evidence type="ECO:0000256" key="2">
    <source>
        <dbReference type="ARBA" id="ARBA00023002"/>
    </source>
</evidence>
<dbReference type="InterPro" id="IPR043144">
    <property type="entry name" value="Mal/L-sulf/L-lact_DH-like_ah"/>
</dbReference>
<organism evidence="4 5">
    <name type="scientific">Enterovirga rhinocerotis</name>
    <dbReference type="NCBI Taxonomy" id="1339210"/>
    <lineage>
        <taxon>Bacteria</taxon>
        <taxon>Pseudomonadati</taxon>
        <taxon>Pseudomonadota</taxon>
        <taxon>Alphaproteobacteria</taxon>
        <taxon>Hyphomicrobiales</taxon>
        <taxon>Methylobacteriaceae</taxon>
        <taxon>Enterovirga</taxon>
    </lineage>
</organism>
<dbReference type="RefSeq" id="WP_133771095.1">
    <property type="nucleotide sequence ID" value="NZ_SNZR01000013.1"/>
</dbReference>
<feature type="region of interest" description="Disordered" evidence="3">
    <location>
        <begin position="284"/>
        <end position="308"/>
    </location>
</feature>
<dbReference type="Gene3D" id="3.30.1370.60">
    <property type="entry name" value="Hypothetical oxidoreductase yiak, domain 2"/>
    <property type="match status" value="1"/>
</dbReference>
<evidence type="ECO:0000313" key="4">
    <source>
        <dbReference type="EMBL" id="TDR90021.1"/>
    </source>
</evidence>
<evidence type="ECO:0000256" key="3">
    <source>
        <dbReference type="SAM" id="MobiDB-lite"/>
    </source>
</evidence>
<comment type="caution">
    <text evidence="4">The sequence shown here is derived from an EMBL/GenBank/DDBJ whole genome shotgun (WGS) entry which is preliminary data.</text>
</comment>
<dbReference type="InterPro" id="IPR003767">
    <property type="entry name" value="Malate/L-lactate_DH-like"/>
</dbReference>
<evidence type="ECO:0000313" key="5">
    <source>
        <dbReference type="Proteomes" id="UP000295122"/>
    </source>
</evidence>
<name>A0A4R7BWR8_9HYPH</name>
<gene>
    <name evidence="4" type="ORF">EV668_2859</name>
</gene>
<dbReference type="PANTHER" id="PTHR11091:SF0">
    <property type="entry name" value="MALATE DEHYDROGENASE"/>
    <property type="match status" value="1"/>
</dbReference>
<keyword evidence="2" id="KW-0560">Oxidoreductase</keyword>
<accession>A0A4R7BWR8</accession>
<proteinExistence type="inferred from homology"/>
<dbReference type="Gene3D" id="1.10.1530.10">
    <property type="match status" value="1"/>
</dbReference>
<dbReference type="InterPro" id="IPR036111">
    <property type="entry name" value="Mal/L-sulfo/L-lacto_DH-like_sf"/>
</dbReference>